<proteinExistence type="predicted"/>
<organism evidence="1">
    <name type="scientific">Candidatus Nitrotoga fabula</name>
    <dbReference type="NCBI Taxonomy" id="2182327"/>
    <lineage>
        <taxon>Bacteria</taxon>
        <taxon>Pseudomonadati</taxon>
        <taxon>Pseudomonadota</taxon>
        <taxon>Betaproteobacteria</taxon>
        <taxon>Nitrosomonadales</taxon>
        <taxon>Gallionellaceae</taxon>
        <taxon>Candidatus Nitrotoga</taxon>
    </lineage>
</organism>
<evidence type="ECO:0000313" key="1">
    <source>
        <dbReference type="EMBL" id="SPS06547.1"/>
    </source>
</evidence>
<gene>
    <name evidence="1" type="ORF">NITFAB_2140</name>
</gene>
<reference evidence="1" key="1">
    <citation type="submission" date="2018-05" db="EMBL/GenBank/DDBJ databases">
        <authorList>
            <person name="Lanie J.A."/>
            <person name="Ng W.-L."/>
            <person name="Kazmierczak K.M."/>
            <person name="Andrzejewski T.M."/>
            <person name="Davidsen T.M."/>
            <person name="Wayne K.J."/>
            <person name="Tettelin H."/>
            <person name="Glass J.I."/>
            <person name="Rusch D."/>
            <person name="Podicherti R."/>
            <person name="Tsui H.-C.T."/>
            <person name="Winkler M.E."/>
        </authorList>
    </citation>
    <scope>NUCLEOTIDE SEQUENCE</scope>
    <source>
        <strain evidence="1">KNB</strain>
    </source>
</reference>
<name>A0A2X0QY92_9PROT</name>
<sequence length="601" mass="67993">MLPVAEIFQGVKWASLRHLAPSIDLAIALDHYLRVVNDRKVRTYKRYAVDELMKSHNECRVVELPDALITAGVETGKIEYLLCHVCDIVTLELLPGMGDSRKVLLARSKILRRLAALHTKQELAYLREASDIEDDLQVNDGLSVLDDSKVHVDEQAVLYFVNQELADDFQRYLKLVESGLGLSDSLTDVMKSFENLSARSFQIPKNDADDLLAEIVSSILNRFLFDPASGLDIIISRRIRHGTIASEIRGYLEAAELIGQKPHAGADYDVSKRITNYITKLEPKKRKFIIAACSRFSESIDQLIALLRDEYFHVHSKAKARGIFKLHVNPVVLSLARGIAQRCQTIDQFSKECLEIFWFFLSVRAETTRPTVETEIKKTLNSIFSKFCNEIRAINVFDPEFFACLQQASEELQRRASTIGSWIRIPKTSVEGVSYSMQHVIDVAVAMVTGQRFGFHPIVKSVLPENLKLDTHGFSLIVDALYIALDNVYQHSGKKIDNHINIEAIFDEHTSLISFTITNEVVPNSRSTEKDARLNTARSVIQKRAYGERARLDRGSGLHKLAAIVMQSEKTNISFEYIEPNLFQLKFDLVYIGFSNMPTEA</sequence>
<accession>A0A2X0QY92</accession>
<dbReference type="AlphaFoldDB" id="A0A2X0QY92"/>
<dbReference type="EMBL" id="LS423452">
    <property type="protein sequence ID" value="SPS06547.1"/>
    <property type="molecule type" value="Genomic_DNA"/>
</dbReference>
<protein>
    <submittedName>
        <fullName evidence="1">Uncharacterized protein</fullName>
    </submittedName>
</protein>